<name>A0A2P2NA86_RHIMU</name>
<dbReference type="AlphaFoldDB" id="A0A2P2NA86"/>
<reference evidence="1" key="1">
    <citation type="submission" date="2018-02" db="EMBL/GenBank/DDBJ databases">
        <title>Rhizophora mucronata_Transcriptome.</title>
        <authorList>
            <person name="Meera S.P."/>
            <person name="Sreeshan A."/>
            <person name="Augustine A."/>
        </authorList>
    </citation>
    <scope>NUCLEOTIDE SEQUENCE</scope>
    <source>
        <tissue evidence="1">Leaf</tissue>
    </source>
</reference>
<protein>
    <submittedName>
        <fullName evidence="1">Uncharacterized protein</fullName>
    </submittedName>
</protein>
<sequence length="41" mass="4915">MALFDKAKAVFQKQRWTFLLFLPSIKKEKKIRFKGKKNATE</sequence>
<evidence type="ECO:0000313" key="1">
    <source>
        <dbReference type="EMBL" id="MBX39388.1"/>
    </source>
</evidence>
<dbReference type="EMBL" id="GGEC01058904">
    <property type="protein sequence ID" value="MBX39388.1"/>
    <property type="molecule type" value="Transcribed_RNA"/>
</dbReference>
<accession>A0A2P2NA86</accession>
<organism evidence="1">
    <name type="scientific">Rhizophora mucronata</name>
    <name type="common">Asiatic mangrove</name>
    <dbReference type="NCBI Taxonomy" id="61149"/>
    <lineage>
        <taxon>Eukaryota</taxon>
        <taxon>Viridiplantae</taxon>
        <taxon>Streptophyta</taxon>
        <taxon>Embryophyta</taxon>
        <taxon>Tracheophyta</taxon>
        <taxon>Spermatophyta</taxon>
        <taxon>Magnoliopsida</taxon>
        <taxon>eudicotyledons</taxon>
        <taxon>Gunneridae</taxon>
        <taxon>Pentapetalae</taxon>
        <taxon>rosids</taxon>
        <taxon>fabids</taxon>
        <taxon>Malpighiales</taxon>
        <taxon>Rhizophoraceae</taxon>
        <taxon>Rhizophora</taxon>
    </lineage>
</organism>
<proteinExistence type="predicted"/>